<comment type="similarity">
    <text evidence="1">Belongs to the AHA1 family.</text>
</comment>
<accession>A0A4S8PBB1</accession>
<dbReference type="InterPro" id="IPR023393">
    <property type="entry name" value="START-like_dom_sf"/>
</dbReference>
<dbReference type="AlphaFoldDB" id="A0A4S8PBB1"/>
<sequence length="179" mass="20543">MTMTETLAVNPYGRLTEPATLTIERLLPGPVSRIWAYLTDAEMRRKWLADGEMEQKAGSTFELVWRNDELSDRPSVRPDGFAEEMRMTSRVLDVQVQKRLVFTWGESGEVSFDLTPQGEEVLLTVTHRRISDRTNLLMVGAGWHMHLDILAARLTGDPVEPFWDGWQRLRAAYDQRLPA</sequence>
<reference evidence="3 4" key="1">
    <citation type="submission" date="2019-04" db="EMBL/GenBank/DDBJ databases">
        <title>Genome sequence of strain shin9-1.</title>
        <authorList>
            <person name="Gao J."/>
            <person name="Sun J."/>
        </authorList>
    </citation>
    <scope>NUCLEOTIDE SEQUENCE [LARGE SCALE GENOMIC DNA]</scope>
    <source>
        <strain evidence="4">shin9-1</strain>
    </source>
</reference>
<dbReference type="SUPFAM" id="SSF55961">
    <property type="entry name" value="Bet v1-like"/>
    <property type="match status" value="1"/>
</dbReference>
<evidence type="ECO:0000313" key="3">
    <source>
        <dbReference type="EMBL" id="THV25434.1"/>
    </source>
</evidence>
<dbReference type="CDD" id="cd08899">
    <property type="entry name" value="SRPBCC_CalC_Aha1-like_6"/>
    <property type="match status" value="1"/>
</dbReference>
<feature type="domain" description="Activator of Hsp90 ATPase homologue 1/2-like C-terminal" evidence="2">
    <location>
        <begin position="30"/>
        <end position="154"/>
    </location>
</feature>
<comment type="caution">
    <text evidence="3">The sequence shown here is derived from an EMBL/GenBank/DDBJ whole genome shotgun (WGS) entry which is preliminary data.</text>
</comment>
<dbReference type="Proteomes" id="UP000308828">
    <property type="component" value="Unassembled WGS sequence"/>
</dbReference>
<name>A0A4S8PBB1_9HYPH</name>
<evidence type="ECO:0000313" key="4">
    <source>
        <dbReference type="Proteomes" id="UP000308828"/>
    </source>
</evidence>
<organism evidence="3 4">
    <name type="scientific">Peteryoungia ipomoeae</name>
    <dbReference type="NCBI Taxonomy" id="1210932"/>
    <lineage>
        <taxon>Bacteria</taxon>
        <taxon>Pseudomonadati</taxon>
        <taxon>Pseudomonadota</taxon>
        <taxon>Alphaproteobacteria</taxon>
        <taxon>Hyphomicrobiales</taxon>
        <taxon>Rhizobiaceae</taxon>
        <taxon>Peteryoungia</taxon>
    </lineage>
</organism>
<dbReference type="OrthoDB" id="9800600at2"/>
<protein>
    <submittedName>
        <fullName evidence="3">SRPBCC family protein</fullName>
    </submittedName>
</protein>
<dbReference type="Gene3D" id="3.30.530.20">
    <property type="match status" value="1"/>
</dbReference>
<evidence type="ECO:0000256" key="1">
    <source>
        <dbReference type="ARBA" id="ARBA00006817"/>
    </source>
</evidence>
<proteinExistence type="inferred from homology"/>
<gene>
    <name evidence="3" type="ORF">FAA97_04370</name>
</gene>
<evidence type="ECO:0000259" key="2">
    <source>
        <dbReference type="Pfam" id="PF08327"/>
    </source>
</evidence>
<dbReference type="EMBL" id="STGV01000001">
    <property type="protein sequence ID" value="THV25434.1"/>
    <property type="molecule type" value="Genomic_DNA"/>
</dbReference>
<dbReference type="InterPro" id="IPR013538">
    <property type="entry name" value="ASHA1/2-like_C"/>
</dbReference>
<keyword evidence="4" id="KW-1185">Reference proteome</keyword>
<dbReference type="Pfam" id="PF08327">
    <property type="entry name" value="AHSA1"/>
    <property type="match status" value="1"/>
</dbReference>